<dbReference type="PROSITE" id="PS51100">
    <property type="entry name" value="PTS_EIIB_TYPE_3"/>
    <property type="match status" value="1"/>
</dbReference>
<evidence type="ECO:0000259" key="8">
    <source>
        <dbReference type="PROSITE" id="PS51100"/>
    </source>
</evidence>
<dbReference type="CDD" id="cd05564">
    <property type="entry name" value="PTS_IIB_chitobiose_lichenan"/>
    <property type="match status" value="1"/>
</dbReference>
<sequence length="105" mass="11614">MAEKIIMLACSAGMSTSMLVAKMQEEAKNRGKDYEIFAKSVADIDHQFETKKPDVLMLGPQVAYMKADVQKKCDDAGVPMEVINMTDYGMMNGKNVLDEAEKIMG</sequence>
<evidence type="ECO:0000256" key="5">
    <source>
        <dbReference type="ARBA" id="ARBA00022683"/>
    </source>
</evidence>
<protein>
    <submittedName>
        <fullName evidence="9">Cellobiose PTS, EIIB</fullName>
    </submittedName>
</protein>
<comment type="caution">
    <text evidence="9">The sequence shown here is derived from an EMBL/GenBank/DDBJ whole genome shotgun (WGS) entry which is preliminary data.</text>
</comment>
<dbReference type="GO" id="GO:0008982">
    <property type="term" value="F:protein-N(PI)-phosphohistidine-sugar phosphotransferase activity"/>
    <property type="evidence" value="ECO:0007669"/>
    <property type="project" value="InterPro"/>
</dbReference>
<dbReference type="AlphaFoldDB" id="A0A0R2BAG7"/>
<evidence type="ECO:0000313" key="10">
    <source>
        <dbReference type="Proteomes" id="UP000051612"/>
    </source>
</evidence>
<dbReference type="InterPro" id="IPR051819">
    <property type="entry name" value="PTS_sugar-specific_EIIB"/>
</dbReference>
<dbReference type="InterPro" id="IPR013012">
    <property type="entry name" value="PTS_EIIB_3"/>
</dbReference>
<evidence type="ECO:0000256" key="4">
    <source>
        <dbReference type="ARBA" id="ARBA00022679"/>
    </source>
</evidence>
<keyword evidence="2" id="KW-0597">Phosphoprotein</keyword>
<keyword evidence="3" id="KW-0762">Sugar transport</keyword>
<dbReference type="GO" id="GO:0009401">
    <property type="term" value="P:phosphoenolpyruvate-dependent sugar phosphotransferase system"/>
    <property type="evidence" value="ECO:0007669"/>
    <property type="project" value="UniProtKB-KW"/>
</dbReference>
<evidence type="ECO:0000256" key="7">
    <source>
        <dbReference type="PROSITE-ProRule" id="PRU00423"/>
    </source>
</evidence>
<evidence type="ECO:0000256" key="2">
    <source>
        <dbReference type="ARBA" id="ARBA00022553"/>
    </source>
</evidence>
<dbReference type="Gene3D" id="3.40.50.2300">
    <property type="match status" value="1"/>
</dbReference>
<proteinExistence type="predicted"/>
<dbReference type="PANTHER" id="PTHR34581">
    <property type="entry name" value="PTS SYSTEM N,N'-DIACETYLCHITOBIOSE-SPECIFIC EIIB COMPONENT"/>
    <property type="match status" value="1"/>
</dbReference>
<accession>A0A0R2BAG7</accession>
<gene>
    <name evidence="9" type="ORF">FC48_GL000087</name>
</gene>
<dbReference type="RefSeq" id="WP_004050778.1">
    <property type="nucleotide sequence ID" value="NZ_AYYN01000065.1"/>
</dbReference>
<dbReference type="PATRIC" id="fig|1423772.3.peg.99"/>
<keyword evidence="6" id="KW-0418">Kinase</keyword>
<dbReference type="Proteomes" id="UP000051612">
    <property type="component" value="Unassembled WGS sequence"/>
</dbReference>
<feature type="domain" description="PTS EIIB type-3" evidence="8">
    <location>
        <begin position="3"/>
        <end position="105"/>
    </location>
</feature>
<dbReference type="SUPFAM" id="SSF52794">
    <property type="entry name" value="PTS system IIB component-like"/>
    <property type="match status" value="1"/>
</dbReference>
<feature type="modified residue" description="Phosphocysteine; by EIIA" evidence="7">
    <location>
        <position position="10"/>
    </location>
</feature>
<dbReference type="InterPro" id="IPR036095">
    <property type="entry name" value="PTS_EIIB-like_sf"/>
</dbReference>
<organism evidence="9 10">
    <name type="scientific">Ligilactobacillus murinus DSM 20452 = NBRC 14221</name>
    <dbReference type="NCBI Taxonomy" id="1423772"/>
    <lineage>
        <taxon>Bacteria</taxon>
        <taxon>Bacillati</taxon>
        <taxon>Bacillota</taxon>
        <taxon>Bacilli</taxon>
        <taxon>Lactobacillales</taxon>
        <taxon>Lactobacillaceae</taxon>
        <taxon>Ligilactobacillus</taxon>
    </lineage>
</organism>
<evidence type="ECO:0000256" key="3">
    <source>
        <dbReference type="ARBA" id="ARBA00022597"/>
    </source>
</evidence>
<evidence type="ECO:0000256" key="1">
    <source>
        <dbReference type="ARBA" id="ARBA00022448"/>
    </source>
</evidence>
<dbReference type="GO" id="GO:0016301">
    <property type="term" value="F:kinase activity"/>
    <property type="evidence" value="ECO:0007669"/>
    <property type="project" value="UniProtKB-KW"/>
</dbReference>
<reference evidence="9 10" key="1">
    <citation type="journal article" date="2015" name="Genome Announc.">
        <title>Expanding the biotechnology potential of lactobacilli through comparative genomics of 213 strains and associated genera.</title>
        <authorList>
            <person name="Sun Z."/>
            <person name="Harris H.M."/>
            <person name="McCann A."/>
            <person name="Guo C."/>
            <person name="Argimon S."/>
            <person name="Zhang W."/>
            <person name="Yang X."/>
            <person name="Jeffery I.B."/>
            <person name="Cooney J.C."/>
            <person name="Kagawa T.F."/>
            <person name="Liu W."/>
            <person name="Song Y."/>
            <person name="Salvetti E."/>
            <person name="Wrobel A."/>
            <person name="Rasinkangas P."/>
            <person name="Parkhill J."/>
            <person name="Rea M.C."/>
            <person name="O'Sullivan O."/>
            <person name="Ritari J."/>
            <person name="Douillard F.P."/>
            <person name="Paul Ross R."/>
            <person name="Yang R."/>
            <person name="Briner A.E."/>
            <person name="Felis G.E."/>
            <person name="de Vos W.M."/>
            <person name="Barrangou R."/>
            <person name="Klaenhammer T.R."/>
            <person name="Caufield P.W."/>
            <person name="Cui Y."/>
            <person name="Zhang H."/>
            <person name="O'Toole P.W."/>
        </authorList>
    </citation>
    <scope>NUCLEOTIDE SEQUENCE [LARGE SCALE GENOMIC DNA]</scope>
    <source>
        <strain evidence="9 10">DSM 20452</strain>
    </source>
</reference>
<keyword evidence="4" id="KW-0808">Transferase</keyword>
<evidence type="ECO:0000256" key="6">
    <source>
        <dbReference type="ARBA" id="ARBA00022777"/>
    </source>
</evidence>
<keyword evidence="1" id="KW-0813">Transport</keyword>
<dbReference type="EMBL" id="AYYN01000065">
    <property type="protein sequence ID" value="KRM75554.1"/>
    <property type="molecule type" value="Genomic_DNA"/>
</dbReference>
<dbReference type="Pfam" id="PF02302">
    <property type="entry name" value="PTS_IIB"/>
    <property type="match status" value="1"/>
</dbReference>
<keyword evidence="5" id="KW-0598">Phosphotransferase system</keyword>
<evidence type="ECO:0000313" key="9">
    <source>
        <dbReference type="EMBL" id="KRM75554.1"/>
    </source>
</evidence>
<name>A0A0R2BAG7_9LACO</name>
<dbReference type="PANTHER" id="PTHR34581:SF2">
    <property type="entry name" value="PTS SYSTEM N,N'-DIACETYLCHITOBIOSE-SPECIFIC EIIB COMPONENT"/>
    <property type="match status" value="1"/>
</dbReference>
<dbReference type="InterPro" id="IPR003501">
    <property type="entry name" value="PTS_EIIB_2/3"/>
</dbReference>